<evidence type="ECO:0000256" key="3">
    <source>
        <dbReference type="ARBA" id="ARBA00022490"/>
    </source>
</evidence>
<dbReference type="SUPFAM" id="SSF82185">
    <property type="entry name" value="Histone H3 K4-specific methyltransferase SET7/9 N-terminal domain"/>
    <property type="match status" value="2"/>
</dbReference>
<dbReference type="Gene3D" id="2.20.110.10">
    <property type="entry name" value="Histone H3 K4-specific methyltransferase SET7/9 N-terminal domain"/>
    <property type="match status" value="2"/>
</dbReference>
<dbReference type="OrthoDB" id="294378at2759"/>
<dbReference type="InterPro" id="IPR003409">
    <property type="entry name" value="MORN"/>
</dbReference>
<accession>A0A482VLS6</accession>
<evidence type="ECO:0000256" key="1">
    <source>
        <dbReference type="ARBA" id="ARBA00004230"/>
    </source>
</evidence>
<dbReference type="Proteomes" id="UP000292052">
    <property type="component" value="Unassembled WGS sequence"/>
</dbReference>
<keyword evidence="5" id="KW-0282">Flagellum</keyword>
<keyword evidence="4" id="KW-0677">Repeat</keyword>
<dbReference type="GO" id="GO:0031514">
    <property type="term" value="C:motile cilium"/>
    <property type="evidence" value="ECO:0007669"/>
    <property type="project" value="UniProtKB-SubCell"/>
</dbReference>
<comment type="caution">
    <text evidence="10">The sequence shown here is derived from an EMBL/GenBank/DDBJ whole genome shotgun (WGS) entry which is preliminary data.</text>
</comment>
<evidence type="ECO:0000256" key="4">
    <source>
        <dbReference type="ARBA" id="ARBA00022737"/>
    </source>
</evidence>
<evidence type="ECO:0000256" key="9">
    <source>
        <dbReference type="SAM" id="MobiDB-lite"/>
    </source>
</evidence>
<evidence type="ECO:0000256" key="5">
    <source>
        <dbReference type="ARBA" id="ARBA00022846"/>
    </source>
</evidence>
<evidence type="ECO:0000256" key="7">
    <source>
        <dbReference type="ARBA" id="ARBA00023212"/>
    </source>
</evidence>
<evidence type="ECO:0000256" key="8">
    <source>
        <dbReference type="ARBA" id="ARBA00023273"/>
    </source>
</evidence>
<dbReference type="GO" id="GO:0005930">
    <property type="term" value="C:axoneme"/>
    <property type="evidence" value="ECO:0007669"/>
    <property type="project" value="UniProtKB-SubCell"/>
</dbReference>
<feature type="compositionally biased region" description="Basic and acidic residues" evidence="9">
    <location>
        <begin position="134"/>
        <end position="144"/>
    </location>
</feature>
<feature type="region of interest" description="Disordered" evidence="9">
    <location>
        <begin position="1"/>
        <end position="32"/>
    </location>
</feature>
<keyword evidence="7" id="KW-0206">Cytoskeleton</keyword>
<proteinExistence type="predicted"/>
<keyword evidence="6" id="KW-0969">Cilium</keyword>
<dbReference type="STRING" id="1661398.A0A482VLS6"/>
<sequence>MSAVIKPPSATENKSKDGAETSVGAKSEEGNTENIEVSRFPKITCQEDVITNFFNQIVEFVIQDMIIIEPEEDEVAEGTQEDELIVKDYKDLATADLSNAEIVSVNGSKVTLKKSTSRESLKNNQSSAHSKLNTIKEETSERSRSKTSTTCTSLQDPLMEEEREVKIFFVTGNTYEGRIAKRIMNGKGKYVWANGTVYEVTVSHQRGLSRALSNCSLFKGNFVDGFPTGQGEMTLPDLSNYKGGFNQGLFEGDGFLNIVSTPTFYSGQWKHGMKHGQGWLLYGPGDWYEGGWRNDLKEGFGVRQYKSGAKYRGFWQNGKYDGEGIMIWENSDYYKGGWSGGAMHGDGEYIWKAFYNKAFAFPIQNIYRGSWKNGKRCGEGIMHFGGDSGARLKGTWDQDFKHGDGCLVCGNGLVVDQPSLFHYDKPVLPHPSATLFPDSFSYQVMDVPVFTIPEQVDVGYYIDKILEKIQNVDQSKFEKLKLCEARCIKNTIIAFLPQLNDLYKEYASMAAKIKLHYEPILIRMFLWQFYRDVEVYKRGLSLVDTDLILANNPKSSVENIHYPFEPIYFWQFLMSLVGVALMTSSLDDTFDSSTQGGVMAYIIKKFFEKTVFARQLDIKDSLMFTYMDLVPIKDVYLLYQKLGEPHTAKAFLRHTCTRKGEVPILCNIELHLKKSNHKSGVNLIPLPDYITFIKSNN</sequence>
<dbReference type="Pfam" id="PF02493">
    <property type="entry name" value="MORN"/>
    <property type="match status" value="8"/>
</dbReference>
<keyword evidence="11" id="KW-1185">Reference proteome</keyword>
<name>A0A482VLS6_ASBVE</name>
<evidence type="ECO:0000313" key="10">
    <source>
        <dbReference type="EMBL" id="RZC33720.1"/>
    </source>
</evidence>
<reference evidence="10 11" key="1">
    <citation type="submission" date="2017-03" db="EMBL/GenBank/DDBJ databases">
        <title>Genome of the blue death feigning beetle - Asbolus verrucosus.</title>
        <authorList>
            <person name="Rider S.D."/>
        </authorList>
    </citation>
    <scope>NUCLEOTIDE SEQUENCE [LARGE SCALE GENOMIC DNA]</scope>
    <source>
        <strain evidence="10">Butters</strain>
        <tissue evidence="10">Head and leg muscle</tissue>
    </source>
</reference>
<protein>
    <submittedName>
        <fullName evidence="10">Radial spoke head 10-like B-like</fullName>
    </submittedName>
</protein>
<keyword evidence="8" id="KW-0966">Cell projection</keyword>
<gene>
    <name evidence="10" type="ORF">BDFB_003063</name>
</gene>
<dbReference type="AlphaFoldDB" id="A0A482VLS6"/>
<feature type="compositionally biased region" description="Polar residues" evidence="9">
    <location>
        <begin position="122"/>
        <end position="133"/>
    </location>
</feature>
<comment type="subcellular location">
    <subcellularLocation>
        <location evidence="1">Cell projection</location>
        <location evidence="1">Cilium</location>
        <location evidence="1">Flagellum</location>
    </subcellularLocation>
    <subcellularLocation>
        <location evidence="2">Cytoplasm</location>
        <location evidence="2">Cytoskeleton</location>
        <location evidence="2">Cilium axoneme</location>
    </subcellularLocation>
</comment>
<keyword evidence="3" id="KW-0963">Cytoplasm</keyword>
<organism evidence="10 11">
    <name type="scientific">Asbolus verrucosus</name>
    <name type="common">Desert ironclad beetle</name>
    <dbReference type="NCBI Taxonomy" id="1661398"/>
    <lineage>
        <taxon>Eukaryota</taxon>
        <taxon>Metazoa</taxon>
        <taxon>Ecdysozoa</taxon>
        <taxon>Arthropoda</taxon>
        <taxon>Hexapoda</taxon>
        <taxon>Insecta</taxon>
        <taxon>Pterygota</taxon>
        <taxon>Neoptera</taxon>
        <taxon>Endopterygota</taxon>
        <taxon>Coleoptera</taxon>
        <taxon>Polyphaga</taxon>
        <taxon>Cucujiformia</taxon>
        <taxon>Tenebrionidae</taxon>
        <taxon>Pimeliinae</taxon>
        <taxon>Asbolus</taxon>
    </lineage>
</organism>
<feature type="region of interest" description="Disordered" evidence="9">
    <location>
        <begin position="114"/>
        <end position="156"/>
    </location>
</feature>
<evidence type="ECO:0000256" key="6">
    <source>
        <dbReference type="ARBA" id="ARBA00023069"/>
    </source>
</evidence>
<evidence type="ECO:0000256" key="2">
    <source>
        <dbReference type="ARBA" id="ARBA00004430"/>
    </source>
</evidence>
<dbReference type="PANTHER" id="PTHR46613">
    <property type="entry name" value="RADIAL SPOKE HEAD 10 HOMOLOG B-RELATED"/>
    <property type="match status" value="1"/>
</dbReference>
<dbReference type="SMART" id="SM00698">
    <property type="entry name" value="MORN"/>
    <property type="match status" value="8"/>
</dbReference>
<dbReference type="EMBL" id="QDEB01086530">
    <property type="protein sequence ID" value="RZC33720.1"/>
    <property type="molecule type" value="Genomic_DNA"/>
</dbReference>
<evidence type="ECO:0000313" key="11">
    <source>
        <dbReference type="Proteomes" id="UP000292052"/>
    </source>
</evidence>
<dbReference type="PANTHER" id="PTHR46613:SF1">
    <property type="entry name" value="RADIAL SPOKE HEAD 10 HOMOLOG B-RELATED"/>
    <property type="match status" value="1"/>
</dbReference>